<dbReference type="Pfam" id="PF25904">
    <property type="entry name" value="Tmrp11_N"/>
    <property type="match status" value="1"/>
</dbReference>
<evidence type="ECO:0000256" key="10">
    <source>
        <dbReference type="PROSITE-ProRule" id="PRU00959"/>
    </source>
</evidence>
<evidence type="ECO:0000256" key="3">
    <source>
        <dbReference type="ARBA" id="ARBA00022555"/>
    </source>
</evidence>
<name>A0ABD3NBK6_9STRA</name>
<dbReference type="Pfam" id="PF01170">
    <property type="entry name" value="UPF0020"/>
    <property type="match status" value="1"/>
</dbReference>
<keyword evidence="2" id="KW-0963">Cytoplasm</keyword>
<dbReference type="PROSITE" id="PS51627">
    <property type="entry name" value="SAM_MT_TRM11"/>
    <property type="match status" value="1"/>
</dbReference>
<dbReference type="InterPro" id="IPR002052">
    <property type="entry name" value="DNA_methylase_N6_adenine_CS"/>
</dbReference>
<keyword evidence="7 10" id="KW-0819">tRNA processing</keyword>
<evidence type="ECO:0000256" key="1">
    <source>
        <dbReference type="ARBA" id="ARBA00004496"/>
    </source>
</evidence>
<dbReference type="PANTHER" id="PTHR13370">
    <property type="entry name" value="RNA METHYLASE-RELATED"/>
    <property type="match status" value="1"/>
</dbReference>
<protein>
    <recommendedName>
        <fullName evidence="9">tRNA (guanine(10)-N(2))-methyltransferase</fullName>
        <ecNumber evidence="9">2.1.1.214</ecNumber>
    </recommendedName>
</protein>
<gene>
    <name evidence="14" type="ORF">ACHAWO_004873</name>
</gene>
<dbReference type="InterPro" id="IPR016691">
    <property type="entry name" value="TRMT11"/>
</dbReference>
<keyword evidence="3 10" id="KW-0820">tRNA-binding</keyword>
<dbReference type="AlphaFoldDB" id="A0ABD3NBK6"/>
<accession>A0ABD3NBK6</accession>
<evidence type="ECO:0000313" key="14">
    <source>
        <dbReference type="EMBL" id="KAL3773428.1"/>
    </source>
</evidence>
<keyword evidence="8 10" id="KW-0694">RNA-binding</keyword>
<feature type="domain" description="Ribosomal RNA large subunit methyltransferase K/L-like methyltransferase" evidence="12">
    <location>
        <begin position="263"/>
        <end position="388"/>
    </location>
</feature>
<organism evidence="14 15">
    <name type="scientific">Cyclotella atomus</name>
    <dbReference type="NCBI Taxonomy" id="382360"/>
    <lineage>
        <taxon>Eukaryota</taxon>
        <taxon>Sar</taxon>
        <taxon>Stramenopiles</taxon>
        <taxon>Ochrophyta</taxon>
        <taxon>Bacillariophyta</taxon>
        <taxon>Coscinodiscophyceae</taxon>
        <taxon>Thalassiosirophycidae</taxon>
        <taxon>Stephanodiscales</taxon>
        <taxon>Stephanodiscaceae</taxon>
        <taxon>Cyclotella</taxon>
    </lineage>
</organism>
<feature type="compositionally biased region" description="Basic residues" evidence="11">
    <location>
        <begin position="526"/>
        <end position="542"/>
    </location>
</feature>
<dbReference type="PROSITE" id="PS00092">
    <property type="entry name" value="N6_MTASE"/>
    <property type="match status" value="1"/>
</dbReference>
<dbReference type="GO" id="GO:0008033">
    <property type="term" value="P:tRNA processing"/>
    <property type="evidence" value="ECO:0007669"/>
    <property type="project" value="UniProtKB-UniRule"/>
</dbReference>
<evidence type="ECO:0000256" key="9">
    <source>
        <dbReference type="ARBA" id="ARBA00066937"/>
    </source>
</evidence>
<dbReference type="EMBL" id="JALLPJ020001234">
    <property type="protein sequence ID" value="KAL3773428.1"/>
    <property type="molecule type" value="Genomic_DNA"/>
</dbReference>
<dbReference type="InterPro" id="IPR029063">
    <property type="entry name" value="SAM-dependent_MTases_sf"/>
</dbReference>
<evidence type="ECO:0000256" key="2">
    <source>
        <dbReference type="ARBA" id="ARBA00022490"/>
    </source>
</evidence>
<dbReference type="Gene3D" id="3.40.50.150">
    <property type="entry name" value="Vaccinia Virus protein VP39"/>
    <property type="match status" value="1"/>
</dbReference>
<sequence>MAKQTTNDTYLLLIEFVHKHIDFHDAELNAIIEMNDIKVGADCQFLPIPNSAADSTRSVPQSKRPFRIISFSWDSIGSKFAVCDEEDNSNSKVINLVTSLARCTLVRSVVELWGYGPQLADCVKSVQSGQGLERHKMGKHLHSSGTASAKSFESRSWKVTIHTLGSTYNRDEQHEMRSKFAFLELPGPVQMENPDDEYLFIREVELDSAGGAVYPRHSEKKELIPENDARPPLACYFGRILGNTTLGRNWRGGNRLEQYSLKKRLYLGPTSMDSELSLIMTNLAQVKPGSIAFDPFVGTGSILLTTALRGAYTIGTDIDLRVLKGRSKDENIRSNFKQYGLPPPELVRSDNAIYHRHFRNHLPLFDAIVTDPPYGIRAGAKKSGSRRYEVRAVLDEHRHDHIAQTKPYAVSDVMADLLNVAAMTLIMGGRLTYVIPSMLDFDERVDLPRHDCLRLVSVCYQPLQTELGRRTVTMEKIKEYDESKRDEYIQQTWVNGPESAEKVANIRERLIEAAKKKPGYEEKALARKLKRKATKEAKKKAKREATASTDDANDNNN</sequence>
<dbReference type="GO" id="GO:0160102">
    <property type="term" value="F:tRNA (guanine(10)-N2)-methyltransferase activity"/>
    <property type="evidence" value="ECO:0007669"/>
    <property type="project" value="UniProtKB-EC"/>
</dbReference>
<keyword evidence="4 10" id="KW-0489">Methyltransferase</keyword>
<dbReference type="GO" id="GO:0000049">
    <property type="term" value="F:tRNA binding"/>
    <property type="evidence" value="ECO:0007669"/>
    <property type="project" value="UniProtKB-UniRule"/>
</dbReference>
<comment type="caution">
    <text evidence="14">The sequence shown here is derived from an EMBL/GenBank/DDBJ whole genome shotgun (WGS) entry which is preliminary data.</text>
</comment>
<evidence type="ECO:0000259" key="13">
    <source>
        <dbReference type="Pfam" id="PF25904"/>
    </source>
</evidence>
<dbReference type="GO" id="GO:0005737">
    <property type="term" value="C:cytoplasm"/>
    <property type="evidence" value="ECO:0007669"/>
    <property type="project" value="UniProtKB-SubCell"/>
</dbReference>
<keyword evidence="15" id="KW-1185">Reference proteome</keyword>
<keyword evidence="6 10" id="KW-0949">S-adenosyl-L-methionine</keyword>
<reference evidence="14 15" key="1">
    <citation type="submission" date="2024-10" db="EMBL/GenBank/DDBJ databases">
        <title>Updated reference genomes for cyclostephanoid diatoms.</title>
        <authorList>
            <person name="Roberts W.R."/>
            <person name="Alverson A.J."/>
        </authorList>
    </citation>
    <scope>NUCLEOTIDE SEQUENCE [LARGE SCALE GENOMIC DNA]</scope>
    <source>
        <strain evidence="14 15">AJA010-31</strain>
    </source>
</reference>
<evidence type="ECO:0000259" key="12">
    <source>
        <dbReference type="Pfam" id="PF01170"/>
    </source>
</evidence>
<evidence type="ECO:0000256" key="11">
    <source>
        <dbReference type="SAM" id="MobiDB-lite"/>
    </source>
</evidence>
<dbReference type="GO" id="GO:0032259">
    <property type="term" value="P:methylation"/>
    <property type="evidence" value="ECO:0007669"/>
    <property type="project" value="UniProtKB-UniRule"/>
</dbReference>
<dbReference type="EC" id="2.1.1.214" evidence="9"/>
<dbReference type="SUPFAM" id="SSF53335">
    <property type="entry name" value="S-adenosyl-L-methionine-dependent methyltransferases"/>
    <property type="match status" value="1"/>
</dbReference>
<dbReference type="GO" id="GO:0043527">
    <property type="term" value="C:tRNA methyltransferase complex"/>
    <property type="evidence" value="ECO:0007669"/>
    <property type="project" value="UniProtKB-ARBA"/>
</dbReference>
<dbReference type="PANTHER" id="PTHR13370:SF3">
    <property type="entry name" value="TRNA (GUANINE(10)-N2)-METHYLTRANSFERASE HOMOLOG"/>
    <property type="match status" value="1"/>
</dbReference>
<feature type="region of interest" description="Disordered" evidence="11">
    <location>
        <begin position="524"/>
        <end position="557"/>
    </location>
</feature>
<dbReference type="InterPro" id="IPR059073">
    <property type="entry name" value="TRMT11_N"/>
</dbReference>
<proteinExistence type="inferred from homology"/>
<dbReference type="InterPro" id="IPR000241">
    <property type="entry name" value="RlmKL-like_Mtase"/>
</dbReference>
<feature type="domain" description="tRNA (guanine(10)-N(2))-methyltransferase TRMT11 N-terminal" evidence="13">
    <location>
        <begin position="100"/>
        <end position="209"/>
    </location>
</feature>
<evidence type="ECO:0000313" key="15">
    <source>
        <dbReference type="Proteomes" id="UP001530400"/>
    </source>
</evidence>
<evidence type="ECO:0000256" key="8">
    <source>
        <dbReference type="ARBA" id="ARBA00022884"/>
    </source>
</evidence>
<evidence type="ECO:0000256" key="7">
    <source>
        <dbReference type="ARBA" id="ARBA00022694"/>
    </source>
</evidence>
<comment type="similarity">
    <text evidence="10">Belongs to the class I-like SAM-binding methyltransferase superfamily. TRM11 methyltransferase family.</text>
</comment>
<evidence type="ECO:0000256" key="5">
    <source>
        <dbReference type="ARBA" id="ARBA00022679"/>
    </source>
</evidence>
<dbReference type="PRINTS" id="PR00507">
    <property type="entry name" value="N12N6MTFRASE"/>
</dbReference>
<dbReference type="PIRSF" id="PIRSF017259">
    <property type="entry name" value="tRNA_mtfrase_TRM11"/>
    <property type="match status" value="1"/>
</dbReference>
<feature type="compositionally biased region" description="Low complexity" evidence="11">
    <location>
        <begin position="546"/>
        <end position="557"/>
    </location>
</feature>
<keyword evidence="5 10" id="KW-0808">Transferase</keyword>
<evidence type="ECO:0000256" key="6">
    <source>
        <dbReference type="ARBA" id="ARBA00022691"/>
    </source>
</evidence>
<dbReference type="Proteomes" id="UP001530400">
    <property type="component" value="Unassembled WGS sequence"/>
</dbReference>
<comment type="subcellular location">
    <subcellularLocation>
        <location evidence="1">Cytoplasm</location>
    </subcellularLocation>
</comment>
<evidence type="ECO:0000256" key="4">
    <source>
        <dbReference type="ARBA" id="ARBA00022603"/>
    </source>
</evidence>